<dbReference type="PANTHER" id="PTHR23252:SF43">
    <property type="entry name" value="INTIMAL THICKNESS RELATED RECEPTOR IRP DOMAIN-CONTAINING PROTEIN"/>
    <property type="match status" value="1"/>
</dbReference>
<evidence type="ECO:0000256" key="1">
    <source>
        <dbReference type="SAM" id="Phobius"/>
    </source>
</evidence>
<feature type="chain" id="PRO_5039579568" description="GPR180/TMEM145 transmembrane domain-containing protein" evidence="2">
    <location>
        <begin position="24"/>
        <end position="578"/>
    </location>
</feature>
<dbReference type="InterPro" id="IPR019336">
    <property type="entry name" value="GPR180/TMEM145_TM"/>
</dbReference>
<dbReference type="OrthoDB" id="45670at2759"/>
<keyword evidence="5" id="KW-1185">Reference proteome</keyword>
<keyword evidence="2" id="KW-0732">Signal</keyword>
<keyword evidence="1" id="KW-1133">Transmembrane helix</keyword>
<dbReference type="PANTHER" id="PTHR23252">
    <property type="entry name" value="INTIMAL THICKNESS RECEPTOR-RELATED"/>
    <property type="match status" value="1"/>
</dbReference>
<reference evidence="4" key="2">
    <citation type="submission" date="2020-11" db="EMBL/GenBank/DDBJ databases">
        <authorList>
            <person name="McCartney M.A."/>
            <person name="Auch B."/>
            <person name="Kono T."/>
            <person name="Mallez S."/>
            <person name="Becker A."/>
            <person name="Gohl D.M."/>
            <person name="Silverstein K.A.T."/>
            <person name="Koren S."/>
            <person name="Bechman K.B."/>
            <person name="Herman A."/>
            <person name="Abrahante J.E."/>
            <person name="Garbe J."/>
        </authorList>
    </citation>
    <scope>NUCLEOTIDE SEQUENCE</scope>
    <source>
        <strain evidence="4">Duluth1</strain>
        <tissue evidence="4">Whole animal</tissue>
    </source>
</reference>
<accession>A0A9D4L9W9</accession>
<gene>
    <name evidence="4" type="ORF">DPMN_096709</name>
</gene>
<evidence type="ECO:0000313" key="4">
    <source>
        <dbReference type="EMBL" id="KAH3854170.1"/>
    </source>
</evidence>
<organism evidence="4 5">
    <name type="scientific">Dreissena polymorpha</name>
    <name type="common">Zebra mussel</name>
    <name type="synonym">Mytilus polymorpha</name>
    <dbReference type="NCBI Taxonomy" id="45954"/>
    <lineage>
        <taxon>Eukaryota</taxon>
        <taxon>Metazoa</taxon>
        <taxon>Spiralia</taxon>
        <taxon>Lophotrochozoa</taxon>
        <taxon>Mollusca</taxon>
        <taxon>Bivalvia</taxon>
        <taxon>Autobranchia</taxon>
        <taxon>Heteroconchia</taxon>
        <taxon>Euheterodonta</taxon>
        <taxon>Imparidentia</taxon>
        <taxon>Neoheterodontei</taxon>
        <taxon>Myida</taxon>
        <taxon>Dreissenoidea</taxon>
        <taxon>Dreissenidae</taxon>
        <taxon>Dreissena</taxon>
    </lineage>
</organism>
<comment type="caution">
    <text evidence="4">The sequence shown here is derived from an EMBL/GenBank/DDBJ whole genome shotgun (WGS) entry which is preliminary data.</text>
</comment>
<evidence type="ECO:0000256" key="2">
    <source>
        <dbReference type="SAM" id="SignalP"/>
    </source>
</evidence>
<reference evidence="4" key="1">
    <citation type="journal article" date="2019" name="bioRxiv">
        <title>The Genome of the Zebra Mussel, Dreissena polymorpha: A Resource for Invasive Species Research.</title>
        <authorList>
            <person name="McCartney M.A."/>
            <person name="Auch B."/>
            <person name="Kono T."/>
            <person name="Mallez S."/>
            <person name="Zhang Y."/>
            <person name="Obille A."/>
            <person name="Becker A."/>
            <person name="Abrahante J.E."/>
            <person name="Garbe J."/>
            <person name="Badalamenti J.P."/>
            <person name="Herman A."/>
            <person name="Mangelson H."/>
            <person name="Liachko I."/>
            <person name="Sullivan S."/>
            <person name="Sone E.D."/>
            <person name="Koren S."/>
            <person name="Silverstein K.A.T."/>
            <person name="Beckman K.B."/>
            <person name="Gohl D.M."/>
        </authorList>
    </citation>
    <scope>NUCLEOTIDE SEQUENCE</scope>
    <source>
        <strain evidence="4">Duluth1</strain>
        <tissue evidence="4">Whole animal</tissue>
    </source>
</reference>
<dbReference type="GO" id="GO:0019236">
    <property type="term" value="P:response to pheromone"/>
    <property type="evidence" value="ECO:0007669"/>
    <property type="project" value="InterPro"/>
</dbReference>
<keyword evidence="1" id="KW-0812">Transmembrane</keyword>
<evidence type="ECO:0000313" key="5">
    <source>
        <dbReference type="Proteomes" id="UP000828390"/>
    </source>
</evidence>
<feature type="transmembrane region" description="Helical" evidence="1">
    <location>
        <begin position="287"/>
        <end position="310"/>
    </location>
</feature>
<proteinExistence type="predicted"/>
<protein>
    <recommendedName>
        <fullName evidence="3">GPR180/TMEM145 transmembrane domain-containing protein</fullName>
    </recommendedName>
</protein>
<dbReference type="GO" id="GO:0007186">
    <property type="term" value="P:G protein-coupled receptor signaling pathway"/>
    <property type="evidence" value="ECO:0007669"/>
    <property type="project" value="InterPro"/>
</dbReference>
<dbReference type="Proteomes" id="UP000828390">
    <property type="component" value="Unassembled WGS sequence"/>
</dbReference>
<dbReference type="Pfam" id="PF10192">
    <property type="entry name" value="GPR180-TMEM145_TM"/>
    <property type="match status" value="1"/>
</dbReference>
<sequence>MKFEIVSMSFGIVFLQLLQTTRCLHLTGTWKTSEFYRFLTKFGFQKTDPGKLDDTQGFVYGNVTAKDSKLNNKFTLVLVDSDYFLEFYGNQSVHGADTCSKMFRKIDTMAFDYPCHTDKTEDFLRKIPCPSGQLCIDEDNPKNVLPGYQFTYRIQNSVQPRFWYVSLVACHRTSQSCSWQERTDLDFEVEYDIWLVNGDPASKHLNPFEHQFSFEMHDVFEIYAIFCLLYIPTIVVWLMAFYKQLHTITKMFTVCICGEFAGISFNFLHVLIFAFNGVGAEWLKVLGNLLGILAECLFMLLLLVIAKGWTVTSLTLSSKLHVIGIWTVYTVLNTVFFIVSLTKVDLITNVDEWNSWPGYVIVAFRLVVMIWFFFELRATMRHDFPMTLLARLDFYHQFAAYYLVWFIYLPVLVLIANQFSYLWRYKTILSITYGADWLSFLVLIHLFWPSRSVLYLIKGEQPLSQYDLEAIGLDEFDNEDTVYESRRFSSKQESYRMKKQETTLPVIQEANPVNGVTERNKKAVETTDGSVKKRTKIDSKTKLLDINDSSPKIHKNKDYYKENGTAYTNVNLSGSDED</sequence>
<evidence type="ECO:0000259" key="3">
    <source>
        <dbReference type="Pfam" id="PF10192"/>
    </source>
</evidence>
<feature type="transmembrane region" description="Helical" evidence="1">
    <location>
        <begin position="322"/>
        <end position="344"/>
    </location>
</feature>
<name>A0A9D4L9W9_DREPO</name>
<feature type="signal peptide" evidence="2">
    <location>
        <begin position="1"/>
        <end position="23"/>
    </location>
</feature>
<dbReference type="EMBL" id="JAIWYP010000003">
    <property type="protein sequence ID" value="KAH3854170.1"/>
    <property type="molecule type" value="Genomic_DNA"/>
</dbReference>
<feature type="transmembrane region" description="Helical" evidence="1">
    <location>
        <begin position="222"/>
        <end position="242"/>
    </location>
</feature>
<feature type="transmembrane region" description="Helical" evidence="1">
    <location>
        <begin position="428"/>
        <end position="448"/>
    </location>
</feature>
<feature type="transmembrane region" description="Helical" evidence="1">
    <location>
        <begin position="394"/>
        <end position="416"/>
    </location>
</feature>
<feature type="transmembrane region" description="Helical" evidence="1">
    <location>
        <begin position="254"/>
        <end position="275"/>
    </location>
</feature>
<feature type="transmembrane region" description="Helical" evidence="1">
    <location>
        <begin position="356"/>
        <end position="374"/>
    </location>
</feature>
<feature type="domain" description="GPR180/TMEM145 transmembrane" evidence="3">
    <location>
        <begin position="222"/>
        <end position="443"/>
    </location>
</feature>
<dbReference type="InterPro" id="IPR047831">
    <property type="entry name" value="GPR180/TMEM145"/>
</dbReference>
<keyword evidence="1" id="KW-0472">Membrane</keyword>
<dbReference type="AlphaFoldDB" id="A0A9D4L9W9"/>